<dbReference type="Pfam" id="PF06516">
    <property type="entry name" value="NUP"/>
    <property type="match status" value="1"/>
</dbReference>
<protein>
    <submittedName>
        <fullName evidence="2">Purine nucleoside permease</fullName>
    </submittedName>
</protein>
<evidence type="ECO:0000313" key="2">
    <source>
        <dbReference type="EMBL" id="PLW83803.1"/>
    </source>
</evidence>
<dbReference type="OrthoDB" id="109937at2"/>
<dbReference type="PANTHER" id="PTHR38643">
    <property type="entry name" value="PURINE NUCLEOSIDE PERMEASE C285.05-RELATED"/>
    <property type="match status" value="1"/>
</dbReference>
<dbReference type="PIRSF" id="PIRSF013171">
    <property type="entry name" value="Pur_nuclsid_perm"/>
    <property type="match status" value="1"/>
</dbReference>
<dbReference type="InterPro" id="IPR035994">
    <property type="entry name" value="Nucleoside_phosphorylase_sf"/>
</dbReference>
<comment type="caution">
    <text evidence="2">The sequence shown here is derived from an EMBL/GenBank/DDBJ whole genome shotgun (WGS) entry which is preliminary data.</text>
</comment>
<keyword evidence="3" id="KW-1185">Reference proteome</keyword>
<sequence>MKLMNSALLTLLCTLLTLPALAAGENDSVAGIISPIPVKVVIVTMFETGEDSGDDAGEFQRWYERIPLDTPFPAPHMHHDLHMNLESGVLGVVTGMGTANAAASIMALGLDPRFDLTKAYWLVAGISGFDPADASLGSVAWAEYLVDGDLAHEIDSREIPDDWDTGYFPLFSQGPGDPARKSYNLGEVFQLDSKLVNWAFELTKGMELPDHPTLEDTRKLYVNYPVAQRTPFVLKGDQLAAMTFWHGTLLNDWANDWVDYWTDGKGEFVSSAMEDTGTFQSLSYLHAGGKVDKNRVLVLRTASNFTLPPPGKGAAEYLQEEQHDSYAGLDAALENAYLVGSKVIEALLKNWDQYENTPPAR</sequence>
<dbReference type="RefSeq" id="WP_101519440.1">
    <property type="nucleotide sequence ID" value="NZ_PKLZ01000001.1"/>
</dbReference>
<reference evidence="3" key="1">
    <citation type="submission" date="2017-11" db="EMBL/GenBank/DDBJ databases">
        <title>The draft genome sequence of Chromatocurvus sp. F02.</title>
        <authorList>
            <person name="Du Z.-J."/>
            <person name="Chang Y.-Q."/>
        </authorList>
    </citation>
    <scope>NUCLEOTIDE SEQUENCE [LARGE SCALE GENOMIC DNA]</scope>
    <source>
        <strain evidence="3">F02</strain>
    </source>
</reference>
<feature type="chain" id="PRO_5014717272" evidence="1">
    <location>
        <begin position="23"/>
        <end position="361"/>
    </location>
</feature>
<evidence type="ECO:0000256" key="1">
    <source>
        <dbReference type="SAM" id="SignalP"/>
    </source>
</evidence>
<dbReference type="EMBL" id="PKLZ01000001">
    <property type="protein sequence ID" value="PLW83803.1"/>
    <property type="molecule type" value="Genomic_DNA"/>
</dbReference>
<dbReference type="PANTHER" id="PTHR38643:SF1">
    <property type="entry name" value="PURINE NUCLEOSIDE PERMEASE C285.05-RELATED"/>
    <property type="match status" value="1"/>
</dbReference>
<name>A0A2N5Y5Y4_9GAMM</name>
<accession>A0A2N5Y5Y4</accession>
<organism evidence="2 3">
    <name type="scientific">Kineobactrum sediminis</name>
    <dbReference type="NCBI Taxonomy" id="1905677"/>
    <lineage>
        <taxon>Bacteria</taxon>
        <taxon>Pseudomonadati</taxon>
        <taxon>Pseudomonadota</taxon>
        <taxon>Gammaproteobacteria</taxon>
        <taxon>Cellvibrionales</taxon>
        <taxon>Halieaceae</taxon>
        <taxon>Kineobactrum</taxon>
    </lineage>
</organism>
<dbReference type="GO" id="GO:0055085">
    <property type="term" value="P:transmembrane transport"/>
    <property type="evidence" value="ECO:0007669"/>
    <property type="project" value="InterPro"/>
</dbReference>
<feature type="signal peptide" evidence="1">
    <location>
        <begin position="1"/>
        <end position="22"/>
    </location>
</feature>
<keyword evidence="1" id="KW-0732">Signal</keyword>
<dbReference type="Gene3D" id="3.40.50.1580">
    <property type="entry name" value="Nucleoside phosphorylase domain"/>
    <property type="match status" value="1"/>
</dbReference>
<evidence type="ECO:0000313" key="3">
    <source>
        <dbReference type="Proteomes" id="UP000234845"/>
    </source>
</evidence>
<dbReference type="GO" id="GO:0009116">
    <property type="term" value="P:nucleoside metabolic process"/>
    <property type="evidence" value="ECO:0007669"/>
    <property type="project" value="InterPro"/>
</dbReference>
<gene>
    <name evidence="2" type="ORF">CWI75_00090</name>
</gene>
<dbReference type="AlphaFoldDB" id="A0A2N5Y5Y4"/>
<dbReference type="InterPro" id="IPR009486">
    <property type="entry name" value="Pur_nuclsid_perm"/>
</dbReference>
<proteinExistence type="predicted"/>
<dbReference type="GO" id="GO:0003824">
    <property type="term" value="F:catalytic activity"/>
    <property type="evidence" value="ECO:0007669"/>
    <property type="project" value="InterPro"/>
</dbReference>
<dbReference type="Proteomes" id="UP000234845">
    <property type="component" value="Unassembled WGS sequence"/>
</dbReference>